<reference evidence="5" key="1">
    <citation type="journal article" date="2019" name="Int. J. Syst. Evol. Microbiol.">
        <title>The Global Catalogue of Microorganisms (GCM) 10K type strain sequencing project: providing services to taxonomists for standard genome sequencing and annotation.</title>
        <authorList>
            <consortium name="The Broad Institute Genomics Platform"/>
            <consortium name="The Broad Institute Genome Sequencing Center for Infectious Disease"/>
            <person name="Wu L."/>
            <person name="Ma J."/>
        </authorList>
    </citation>
    <scope>NUCLEOTIDE SEQUENCE [LARGE SCALE GENOMIC DNA]</scope>
    <source>
        <strain evidence="5">CCUG 54950</strain>
    </source>
</reference>
<gene>
    <name evidence="4" type="ORF">ACFSC9_08825</name>
</gene>
<proteinExistence type="predicted"/>
<evidence type="ECO:0000313" key="4">
    <source>
        <dbReference type="EMBL" id="MFD1885630.1"/>
    </source>
</evidence>
<dbReference type="InterPro" id="IPR009081">
    <property type="entry name" value="PP-bd_ACP"/>
</dbReference>
<dbReference type="EMBL" id="JBHUEH010000013">
    <property type="protein sequence ID" value="MFD1885630.1"/>
    <property type="molecule type" value="Genomic_DNA"/>
</dbReference>
<keyword evidence="2" id="KW-0597">Phosphoprotein</keyword>
<accession>A0ABW4RII0</accession>
<dbReference type="PROSITE" id="PS50075">
    <property type="entry name" value="CARRIER"/>
    <property type="match status" value="1"/>
</dbReference>
<feature type="domain" description="Carrier" evidence="3">
    <location>
        <begin position="4"/>
        <end position="81"/>
    </location>
</feature>
<evidence type="ECO:0000256" key="2">
    <source>
        <dbReference type="ARBA" id="ARBA00022553"/>
    </source>
</evidence>
<dbReference type="Pfam" id="PF00550">
    <property type="entry name" value="PP-binding"/>
    <property type="match status" value="1"/>
</dbReference>
<protein>
    <submittedName>
        <fullName evidence="4">Acyl carrier protein</fullName>
    </submittedName>
</protein>
<evidence type="ECO:0000259" key="3">
    <source>
        <dbReference type="PROSITE" id="PS50075"/>
    </source>
</evidence>
<dbReference type="Proteomes" id="UP001597233">
    <property type="component" value="Unassembled WGS sequence"/>
</dbReference>
<dbReference type="InterPro" id="IPR006162">
    <property type="entry name" value="Ppantetheine_attach_site"/>
</dbReference>
<evidence type="ECO:0000256" key="1">
    <source>
        <dbReference type="ARBA" id="ARBA00022450"/>
    </source>
</evidence>
<dbReference type="PROSITE" id="PS00012">
    <property type="entry name" value="PHOSPHOPANTETHEINE"/>
    <property type="match status" value="1"/>
</dbReference>
<dbReference type="SUPFAM" id="SSF47336">
    <property type="entry name" value="ACP-like"/>
    <property type="match status" value="1"/>
</dbReference>
<evidence type="ECO:0000313" key="5">
    <source>
        <dbReference type="Proteomes" id="UP001597233"/>
    </source>
</evidence>
<organism evidence="4 5">
    <name type="scientific">Paenibacillus wenxiniae</name>
    <dbReference type="NCBI Taxonomy" id="1636843"/>
    <lineage>
        <taxon>Bacteria</taxon>
        <taxon>Bacillati</taxon>
        <taxon>Bacillota</taxon>
        <taxon>Bacilli</taxon>
        <taxon>Bacillales</taxon>
        <taxon>Paenibacillaceae</taxon>
        <taxon>Paenibacillus</taxon>
    </lineage>
</organism>
<dbReference type="Gene3D" id="1.10.1200.10">
    <property type="entry name" value="ACP-like"/>
    <property type="match status" value="1"/>
</dbReference>
<comment type="caution">
    <text evidence="4">The sequence shown here is derived from an EMBL/GenBank/DDBJ whole genome shotgun (WGS) entry which is preliminary data.</text>
</comment>
<dbReference type="RefSeq" id="WP_347326745.1">
    <property type="nucleotide sequence ID" value="NZ_JBCGUH010000015.1"/>
</dbReference>
<name>A0ABW4RII0_9BACL</name>
<keyword evidence="1" id="KW-0596">Phosphopantetheine</keyword>
<sequence length="81" mass="9325">MEKQESNLILLSILNEILEEAGRKPITDLQEEMDLRVDLGMDSLMLAELTVRIESEYHIDIFEDSLVESVGDIMLKMETQI</sequence>
<keyword evidence="5" id="KW-1185">Reference proteome</keyword>
<dbReference type="InterPro" id="IPR036736">
    <property type="entry name" value="ACP-like_sf"/>
</dbReference>